<dbReference type="GO" id="GO:0015098">
    <property type="term" value="F:molybdate ion transmembrane transporter activity"/>
    <property type="evidence" value="ECO:0007669"/>
    <property type="project" value="InterPro"/>
</dbReference>
<dbReference type="InParanoid" id="A0A1D6M300"/>
<evidence type="ECO:0000256" key="6">
    <source>
        <dbReference type="ARBA" id="ARBA00023136"/>
    </source>
</evidence>
<sequence>MAFIMFSWSENYGDPSESKHLMALFKVAAKEIAADGRIELPGAIQSLFECLLYTFLFLWTPALSSNAGYQSEMLQILSRITPSMFAIWLSSNSYDAHYSHMNLMACMTLVCLSCFGNMLIPAMQSVSYMVLALYIFGYHTHLQVVVPVLIVRVAALYKVTGDCLLFSYTWIIQQKNHLICLDALRGSYLLSFKEV</sequence>
<dbReference type="eggNOG" id="KOG4332">
    <property type="taxonomic scope" value="Eukaryota"/>
</dbReference>
<comment type="subcellular location">
    <subcellularLocation>
        <location evidence="1">Cell membrane</location>
        <topology evidence="1">Multi-pass membrane protein</topology>
    </subcellularLocation>
</comment>
<dbReference type="PaxDb" id="4577-GRMZM5G869840_P01"/>
<protein>
    <submittedName>
        <fullName evidence="7">Major facilitator superfamily protein</fullName>
    </submittedName>
</protein>
<evidence type="ECO:0000256" key="1">
    <source>
        <dbReference type="ARBA" id="ARBA00004651"/>
    </source>
</evidence>
<keyword evidence="6" id="KW-0472">Membrane</keyword>
<dbReference type="Pfam" id="PF05631">
    <property type="entry name" value="MFS_5"/>
    <property type="match status" value="1"/>
</dbReference>
<keyword evidence="5" id="KW-1133">Transmembrane helix</keyword>
<evidence type="ECO:0000256" key="3">
    <source>
        <dbReference type="ARBA" id="ARBA00022475"/>
    </source>
</evidence>
<dbReference type="PANTHER" id="PTHR23516">
    <property type="entry name" value="SAM (S-ADENOSYL METHIONINE) TRANSPORTER"/>
    <property type="match status" value="1"/>
</dbReference>
<keyword evidence="3" id="KW-1003">Cell membrane</keyword>
<keyword evidence="2" id="KW-0813">Transport</keyword>
<keyword evidence="4" id="KW-0812">Transmembrane</keyword>
<dbReference type="PANTHER" id="PTHR23516:SF1">
    <property type="entry name" value="MOLYBDATE-ANION TRANSPORTER"/>
    <property type="match status" value="1"/>
</dbReference>
<evidence type="ECO:0000256" key="5">
    <source>
        <dbReference type="ARBA" id="ARBA00022989"/>
    </source>
</evidence>
<reference evidence="7" key="1">
    <citation type="submission" date="2015-12" db="EMBL/GenBank/DDBJ databases">
        <title>Update maize B73 reference genome by single molecule sequencing technologies.</title>
        <authorList>
            <consortium name="Maize Genome Sequencing Project"/>
            <person name="Ware D."/>
        </authorList>
    </citation>
    <scope>NUCLEOTIDE SEQUENCE</scope>
    <source>
        <tissue evidence="7">Seedling</tissue>
    </source>
</reference>
<evidence type="ECO:0000256" key="4">
    <source>
        <dbReference type="ARBA" id="ARBA00022692"/>
    </source>
</evidence>
<accession>A0A1D6M300</accession>
<proteinExistence type="predicted"/>
<evidence type="ECO:0000256" key="2">
    <source>
        <dbReference type="ARBA" id="ARBA00022448"/>
    </source>
</evidence>
<dbReference type="EMBL" id="CM000782">
    <property type="protein sequence ID" value="AQK85559.1"/>
    <property type="molecule type" value="Genomic_DNA"/>
</dbReference>
<feature type="non-terminal residue" evidence="7">
    <location>
        <position position="195"/>
    </location>
</feature>
<gene>
    <name evidence="7" type="ORF">ZEAMMB73_Zm00001d038074</name>
</gene>
<dbReference type="AlphaFoldDB" id="A0A1D6M300"/>
<dbReference type="GO" id="GO:0005886">
    <property type="term" value="C:plasma membrane"/>
    <property type="evidence" value="ECO:0007669"/>
    <property type="project" value="UniProtKB-SubCell"/>
</dbReference>
<evidence type="ECO:0000313" key="7">
    <source>
        <dbReference type="EMBL" id="AQK85559.1"/>
    </source>
</evidence>
<dbReference type="InterPro" id="IPR008509">
    <property type="entry name" value="MOT2/MFSD5"/>
</dbReference>
<organism evidence="7">
    <name type="scientific">Zea mays</name>
    <name type="common">Maize</name>
    <dbReference type="NCBI Taxonomy" id="4577"/>
    <lineage>
        <taxon>Eukaryota</taxon>
        <taxon>Viridiplantae</taxon>
        <taxon>Streptophyta</taxon>
        <taxon>Embryophyta</taxon>
        <taxon>Tracheophyta</taxon>
        <taxon>Spermatophyta</taxon>
        <taxon>Magnoliopsida</taxon>
        <taxon>Liliopsida</taxon>
        <taxon>Poales</taxon>
        <taxon>Poaceae</taxon>
        <taxon>PACMAD clade</taxon>
        <taxon>Panicoideae</taxon>
        <taxon>Andropogonodae</taxon>
        <taxon>Andropogoneae</taxon>
        <taxon>Tripsacinae</taxon>
        <taxon>Zea</taxon>
    </lineage>
</organism>
<name>A0A1D6M300_MAIZE</name>
<dbReference type="STRING" id="4577.A0A1D6M300"/>